<dbReference type="RefSeq" id="WP_075366029.1">
    <property type="nucleotide sequence ID" value="NZ_MLBF01000033.1"/>
</dbReference>
<dbReference type="Gene3D" id="2.60.40.10">
    <property type="entry name" value="Immunoglobulins"/>
    <property type="match status" value="1"/>
</dbReference>
<proteinExistence type="predicted"/>
<evidence type="ECO:0000313" key="2">
    <source>
        <dbReference type="EMBL" id="OLN29387.1"/>
    </source>
</evidence>
<dbReference type="AlphaFoldDB" id="A0A1Q8QPY0"/>
<dbReference type="EMBL" id="MLBF01000033">
    <property type="protein sequence ID" value="OLN29387.1"/>
    <property type="molecule type" value="Genomic_DNA"/>
</dbReference>
<dbReference type="OrthoDB" id="9948184at2"/>
<reference evidence="2 3" key="1">
    <citation type="submission" date="2016-09" db="EMBL/GenBank/DDBJ databases">
        <title>Complete genome of Desulfosporosinus sp. OL.</title>
        <authorList>
            <person name="Mardanov A."/>
            <person name="Beletsky A."/>
            <person name="Panova A."/>
            <person name="Karnachuk O."/>
            <person name="Ravin N."/>
        </authorList>
    </citation>
    <scope>NUCLEOTIDE SEQUENCE [LARGE SCALE GENOMIC DNA]</scope>
    <source>
        <strain evidence="2 3">OL</strain>
    </source>
</reference>
<dbReference type="Proteomes" id="UP000186102">
    <property type="component" value="Unassembled WGS sequence"/>
</dbReference>
<gene>
    <name evidence="2" type="ORF">DSOL_3563</name>
</gene>
<keyword evidence="1" id="KW-0812">Transmembrane</keyword>
<dbReference type="STRING" id="1888891.DSOL_3563"/>
<protein>
    <submittedName>
        <fullName evidence="2">1,4-alpha-glucan (Glycogen) branching enzyme, GH-13-type</fullName>
    </submittedName>
</protein>
<comment type="caution">
    <text evidence="2">The sequence shown here is derived from an EMBL/GenBank/DDBJ whole genome shotgun (WGS) entry which is preliminary data.</text>
</comment>
<dbReference type="SUPFAM" id="SSF81296">
    <property type="entry name" value="E set domains"/>
    <property type="match status" value="1"/>
</dbReference>
<keyword evidence="1" id="KW-1133">Transmembrane helix</keyword>
<keyword evidence="3" id="KW-1185">Reference proteome</keyword>
<evidence type="ECO:0000313" key="3">
    <source>
        <dbReference type="Proteomes" id="UP000186102"/>
    </source>
</evidence>
<name>A0A1Q8QPY0_9FIRM</name>
<sequence>MPNDSYLMQEEAYLFNIGEMYHSYLKLGAHIIEYDAIRGTNFAVWVPEVLNVYLWIWTLFVPVVLEKQLYKYEILRTKKCF</sequence>
<organism evidence="2 3">
    <name type="scientific">Desulfosporosinus metallidurans</name>
    <dbReference type="NCBI Taxonomy" id="1888891"/>
    <lineage>
        <taxon>Bacteria</taxon>
        <taxon>Bacillati</taxon>
        <taxon>Bacillota</taxon>
        <taxon>Clostridia</taxon>
        <taxon>Eubacteriales</taxon>
        <taxon>Desulfitobacteriaceae</taxon>
        <taxon>Desulfosporosinus</taxon>
    </lineage>
</organism>
<keyword evidence="1" id="KW-0472">Membrane</keyword>
<dbReference type="InterPro" id="IPR014756">
    <property type="entry name" value="Ig_E-set"/>
</dbReference>
<feature type="transmembrane region" description="Helical" evidence="1">
    <location>
        <begin position="52"/>
        <end position="70"/>
    </location>
</feature>
<accession>A0A1Q8QPY0</accession>
<dbReference type="InterPro" id="IPR013783">
    <property type="entry name" value="Ig-like_fold"/>
</dbReference>
<evidence type="ECO:0000256" key="1">
    <source>
        <dbReference type="SAM" id="Phobius"/>
    </source>
</evidence>